<dbReference type="AlphaFoldDB" id="A0A6G1GXL3"/>
<organism evidence="2 3">
    <name type="scientific">Aulographum hederae CBS 113979</name>
    <dbReference type="NCBI Taxonomy" id="1176131"/>
    <lineage>
        <taxon>Eukaryota</taxon>
        <taxon>Fungi</taxon>
        <taxon>Dikarya</taxon>
        <taxon>Ascomycota</taxon>
        <taxon>Pezizomycotina</taxon>
        <taxon>Dothideomycetes</taxon>
        <taxon>Pleosporomycetidae</taxon>
        <taxon>Aulographales</taxon>
        <taxon>Aulographaceae</taxon>
    </lineage>
</organism>
<gene>
    <name evidence="2" type="ORF">K402DRAFT_454866</name>
</gene>
<feature type="chain" id="PRO_5026245848" description="ADP-ribosylation" evidence="1">
    <location>
        <begin position="18"/>
        <end position="333"/>
    </location>
</feature>
<keyword evidence="3" id="KW-1185">Reference proteome</keyword>
<dbReference type="EMBL" id="ML977161">
    <property type="protein sequence ID" value="KAF1985510.1"/>
    <property type="molecule type" value="Genomic_DNA"/>
</dbReference>
<protein>
    <recommendedName>
        <fullName evidence="4">ADP-ribosylation</fullName>
    </recommendedName>
</protein>
<evidence type="ECO:0008006" key="4">
    <source>
        <dbReference type="Google" id="ProtNLM"/>
    </source>
</evidence>
<evidence type="ECO:0000313" key="3">
    <source>
        <dbReference type="Proteomes" id="UP000800041"/>
    </source>
</evidence>
<reference evidence="2" key="1">
    <citation type="journal article" date="2020" name="Stud. Mycol.">
        <title>101 Dothideomycetes genomes: a test case for predicting lifestyles and emergence of pathogens.</title>
        <authorList>
            <person name="Haridas S."/>
            <person name="Albert R."/>
            <person name="Binder M."/>
            <person name="Bloem J."/>
            <person name="Labutti K."/>
            <person name="Salamov A."/>
            <person name="Andreopoulos B."/>
            <person name="Baker S."/>
            <person name="Barry K."/>
            <person name="Bills G."/>
            <person name="Bluhm B."/>
            <person name="Cannon C."/>
            <person name="Castanera R."/>
            <person name="Culley D."/>
            <person name="Daum C."/>
            <person name="Ezra D."/>
            <person name="Gonzalez J."/>
            <person name="Henrissat B."/>
            <person name="Kuo A."/>
            <person name="Liang C."/>
            <person name="Lipzen A."/>
            <person name="Lutzoni F."/>
            <person name="Magnuson J."/>
            <person name="Mondo S."/>
            <person name="Nolan M."/>
            <person name="Ohm R."/>
            <person name="Pangilinan J."/>
            <person name="Park H.-J."/>
            <person name="Ramirez L."/>
            <person name="Alfaro M."/>
            <person name="Sun H."/>
            <person name="Tritt A."/>
            <person name="Yoshinaga Y."/>
            <person name="Zwiers L.-H."/>
            <person name="Turgeon B."/>
            <person name="Goodwin S."/>
            <person name="Spatafora J."/>
            <person name="Crous P."/>
            <person name="Grigoriev I."/>
        </authorList>
    </citation>
    <scope>NUCLEOTIDE SEQUENCE</scope>
    <source>
        <strain evidence="2">CBS 113979</strain>
    </source>
</reference>
<evidence type="ECO:0000256" key="1">
    <source>
        <dbReference type="SAM" id="SignalP"/>
    </source>
</evidence>
<accession>A0A6G1GXL3</accession>
<sequence length="333" mass="38361">MRLRFVFLVTAASASWAHVLDGHGREGAGVHVYSHDRRSHDLYHPLELFPASEKRQNSRGKCSPPVFTGNTRRDWGEIDRPWPNVTIAKRTMTVPEDDTPQAIERFMLGEINPDPLPSDYDYNPIIWEDRTKDGEVTDIATARDQKFEENAFSWGTGGICGCTVMVLISRKGVYVAHYWESVSFNPDKRWLEHYGTKEACFQKTVVTGLKKGVKGRKKTDPEQVSLTYFSERLVDEHIRGYLMIPSEDNDGAEDAYRNRWNEIKQVVGGMIPKLAENNRWTEVKYMALNEDDEDLKYKANGKVLFKYDPNTDGKRKAMLWIESTEIDSDSWER</sequence>
<dbReference type="OrthoDB" id="3886018at2759"/>
<name>A0A6G1GXL3_9PEZI</name>
<proteinExistence type="predicted"/>
<keyword evidence="1" id="KW-0732">Signal</keyword>
<evidence type="ECO:0000313" key="2">
    <source>
        <dbReference type="EMBL" id="KAF1985510.1"/>
    </source>
</evidence>
<dbReference type="Proteomes" id="UP000800041">
    <property type="component" value="Unassembled WGS sequence"/>
</dbReference>
<feature type="signal peptide" evidence="1">
    <location>
        <begin position="1"/>
        <end position="17"/>
    </location>
</feature>